<dbReference type="Proteomes" id="UP000297649">
    <property type="component" value="Unassembled WGS sequence"/>
</dbReference>
<evidence type="ECO:0000313" key="3">
    <source>
        <dbReference type="EMBL" id="TGN13641.1"/>
    </source>
</evidence>
<dbReference type="InterPro" id="IPR003746">
    <property type="entry name" value="DUF167"/>
</dbReference>
<organism evidence="3 4">
    <name type="scientific">Leptospira bandrabouensis</name>
    <dbReference type="NCBI Taxonomy" id="2484903"/>
    <lineage>
        <taxon>Bacteria</taxon>
        <taxon>Pseudomonadati</taxon>
        <taxon>Spirochaetota</taxon>
        <taxon>Spirochaetia</taxon>
        <taxon>Leptospirales</taxon>
        <taxon>Leptospiraceae</taxon>
        <taxon>Leptospira</taxon>
    </lineage>
</organism>
<dbReference type="PANTHER" id="PTHR13420">
    <property type="entry name" value="UPF0235 PROTEIN C15ORF40"/>
    <property type="match status" value="1"/>
</dbReference>
<dbReference type="SMART" id="SM01152">
    <property type="entry name" value="DUF167"/>
    <property type="match status" value="1"/>
</dbReference>
<dbReference type="HAMAP" id="MF_00634">
    <property type="entry name" value="UPF0235"/>
    <property type="match status" value="1"/>
</dbReference>
<accession>A0A6H3NMN8</accession>
<dbReference type="Pfam" id="PF02594">
    <property type="entry name" value="DUF167"/>
    <property type="match status" value="1"/>
</dbReference>
<reference evidence="3" key="1">
    <citation type="journal article" date="2019" name="PLoS Negl. Trop. Dis.">
        <title>Revisiting the worldwide diversity of Leptospira species in the environment.</title>
        <authorList>
            <person name="Vincent A.T."/>
            <person name="Schiettekatte O."/>
            <person name="Bourhy P."/>
            <person name="Veyrier F.J."/>
            <person name="Picardeau M."/>
        </authorList>
    </citation>
    <scope>NUCLEOTIDE SEQUENCE [LARGE SCALE GENOMIC DNA]</scope>
    <source>
        <strain evidence="3">201601109</strain>
    </source>
</reference>
<evidence type="ECO:0000256" key="1">
    <source>
        <dbReference type="ARBA" id="ARBA00010364"/>
    </source>
</evidence>
<dbReference type="Gene3D" id="3.30.1200.10">
    <property type="entry name" value="YggU-like"/>
    <property type="match status" value="1"/>
</dbReference>
<dbReference type="AlphaFoldDB" id="A0A6H3NMN8"/>
<dbReference type="InterPro" id="IPR036591">
    <property type="entry name" value="YggU-like_sf"/>
</dbReference>
<evidence type="ECO:0000313" key="4">
    <source>
        <dbReference type="Proteomes" id="UP000297649"/>
    </source>
</evidence>
<comment type="similarity">
    <text evidence="1 2">Belongs to the UPF0235 family.</text>
</comment>
<protein>
    <recommendedName>
        <fullName evidence="2">UPF0235 protein EHR08_11020</fullName>
    </recommendedName>
</protein>
<dbReference type="NCBIfam" id="TIGR00251">
    <property type="entry name" value="DUF167 family protein"/>
    <property type="match status" value="1"/>
</dbReference>
<dbReference type="SUPFAM" id="SSF69786">
    <property type="entry name" value="YggU-like"/>
    <property type="match status" value="1"/>
</dbReference>
<dbReference type="OrthoDB" id="9800587at2"/>
<dbReference type="PANTHER" id="PTHR13420:SF7">
    <property type="entry name" value="UPF0235 PROTEIN C15ORF40"/>
    <property type="match status" value="1"/>
</dbReference>
<evidence type="ECO:0000256" key="2">
    <source>
        <dbReference type="HAMAP-Rule" id="MF_00634"/>
    </source>
</evidence>
<proteinExistence type="inferred from homology"/>
<name>A0A6H3NMN8_9LEPT</name>
<keyword evidence="4" id="KW-1185">Reference proteome</keyword>
<gene>
    <name evidence="3" type="ORF">EHR08_11020</name>
</gene>
<sequence>MKLTVKVKPNNKQPGLEFISETDCIARLKSPPVDGKANEELVLLLSKHFHVPKKNITILSGLSSKSKLVSVLPRDLER</sequence>
<dbReference type="GO" id="GO:0005737">
    <property type="term" value="C:cytoplasm"/>
    <property type="evidence" value="ECO:0007669"/>
    <property type="project" value="TreeGrafter"/>
</dbReference>
<dbReference type="RefSeq" id="WP_135744443.1">
    <property type="nucleotide sequence ID" value="NZ_JAIZBL010000006.1"/>
</dbReference>
<dbReference type="EMBL" id="RQHU01000013">
    <property type="protein sequence ID" value="TGN13641.1"/>
    <property type="molecule type" value="Genomic_DNA"/>
</dbReference>
<comment type="caution">
    <text evidence="3">The sequence shown here is derived from an EMBL/GenBank/DDBJ whole genome shotgun (WGS) entry which is preliminary data.</text>
</comment>